<dbReference type="Pfam" id="PF02604">
    <property type="entry name" value="PhdYeFM_antitox"/>
    <property type="match status" value="1"/>
</dbReference>
<dbReference type="InterPro" id="IPR036165">
    <property type="entry name" value="YefM-like_sf"/>
</dbReference>
<dbReference type="Gene3D" id="3.40.1620.10">
    <property type="entry name" value="YefM-like domain"/>
    <property type="match status" value="1"/>
</dbReference>
<organism evidence="3 4">
    <name type="scientific">Candidatus Rothia avicola</name>
    <dbReference type="NCBI Taxonomy" id="2840478"/>
    <lineage>
        <taxon>Bacteria</taxon>
        <taxon>Bacillati</taxon>
        <taxon>Actinomycetota</taxon>
        <taxon>Actinomycetes</taxon>
        <taxon>Micrococcales</taxon>
        <taxon>Micrococcaceae</taxon>
        <taxon>Rothia</taxon>
    </lineage>
</organism>
<dbReference type="Proteomes" id="UP000824134">
    <property type="component" value="Unassembled WGS sequence"/>
</dbReference>
<evidence type="ECO:0000313" key="4">
    <source>
        <dbReference type="Proteomes" id="UP000824134"/>
    </source>
</evidence>
<comment type="caution">
    <text evidence="3">The sequence shown here is derived from an EMBL/GenBank/DDBJ whole genome shotgun (WGS) entry which is preliminary data.</text>
</comment>
<proteinExistence type="inferred from homology"/>
<gene>
    <name evidence="3" type="ORF">H9821_07395</name>
</gene>
<protein>
    <recommendedName>
        <fullName evidence="2">Antitoxin</fullName>
    </recommendedName>
</protein>
<accession>A0A9D1ZWQ4</accession>
<evidence type="ECO:0000313" key="3">
    <source>
        <dbReference type="EMBL" id="HIY95469.1"/>
    </source>
</evidence>
<reference evidence="3" key="2">
    <citation type="submission" date="2021-04" db="EMBL/GenBank/DDBJ databases">
        <authorList>
            <person name="Gilroy R."/>
        </authorList>
    </citation>
    <scope>NUCLEOTIDE SEQUENCE</scope>
    <source>
        <strain evidence="3">ChiHjej12B11-9195</strain>
    </source>
</reference>
<reference evidence="3" key="1">
    <citation type="journal article" date="2021" name="PeerJ">
        <title>Extensive microbial diversity within the chicken gut microbiome revealed by metagenomics and culture.</title>
        <authorList>
            <person name="Gilroy R."/>
            <person name="Ravi A."/>
            <person name="Getino M."/>
            <person name="Pursley I."/>
            <person name="Horton D.L."/>
            <person name="Alikhan N.F."/>
            <person name="Baker D."/>
            <person name="Gharbi K."/>
            <person name="Hall N."/>
            <person name="Watson M."/>
            <person name="Adriaenssens E.M."/>
            <person name="Foster-Nyarko E."/>
            <person name="Jarju S."/>
            <person name="Secka A."/>
            <person name="Antonio M."/>
            <person name="Oren A."/>
            <person name="Chaudhuri R.R."/>
            <person name="La Ragione R."/>
            <person name="Hildebrand F."/>
            <person name="Pallen M.J."/>
        </authorList>
    </citation>
    <scope>NUCLEOTIDE SEQUENCE</scope>
    <source>
        <strain evidence="3">ChiHjej12B11-9195</strain>
    </source>
</reference>
<comment type="function">
    <text evidence="2">Antitoxin component of a type II toxin-antitoxin (TA) system.</text>
</comment>
<dbReference type="NCBIfam" id="TIGR01552">
    <property type="entry name" value="phd_fam"/>
    <property type="match status" value="1"/>
</dbReference>
<sequence>MTVSATPAVLTSRQLNQDVSAAKRAASVGPVIITDRGTPSFVLMTYEDYRKLGQQDQPDGAQFLQKMSMQDDIDFDFERLNFEPRPAEF</sequence>
<dbReference type="InterPro" id="IPR006442">
    <property type="entry name" value="Antitoxin_Phd/YefM"/>
</dbReference>
<dbReference type="EMBL" id="DXCN01000056">
    <property type="protein sequence ID" value="HIY95469.1"/>
    <property type="molecule type" value="Genomic_DNA"/>
</dbReference>
<dbReference type="SUPFAM" id="SSF143120">
    <property type="entry name" value="YefM-like"/>
    <property type="match status" value="1"/>
</dbReference>
<evidence type="ECO:0000256" key="2">
    <source>
        <dbReference type="RuleBase" id="RU362080"/>
    </source>
</evidence>
<dbReference type="AlphaFoldDB" id="A0A9D1ZWQ4"/>
<comment type="similarity">
    <text evidence="1 2">Belongs to the phD/YefM antitoxin family.</text>
</comment>
<evidence type="ECO:0000256" key="1">
    <source>
        <dbReference type="ARBA" id="ARBA00009981"/>
    </source>
</evidence>
<name>A0A9D1ZWQ4_9MICC</name>